<evidence type="ECO:0000313" key="3">
    <source>
        <dbReference type="EMBL" id="MFC3204880.1"/>
    </source>
</evidence>
<dbReference type="Pfam" id="PF01381">
    <property type="entry name" value="HTH_3"/>
    <property type="match status" value="1"/>
</dbReference>
<organism evidence="3 4">
    <name type="scientific">Aquamicrobium soli</name>
    <dbReference type="NCBI Taxonomy" id="1811518"/>
    <lineage>
        <taxon>Bacteria</taxon>
        <taxon>Pseudomonadati</taxon>
        <taxon>Pseudomonadota</taxon>
        <taxon>Alphaproteobacteria</taxon>
        <taxon>Hyphomicrobiales</taxon>
        <taxon>Phyllobacteriaceae</taxon>
        <taxon>Aquamicrobium</taxon>
    </lineage>
</organism>
<protein>
    <submittedName>
        <fullName evidence="3">Helix-turn-helix domain-containing protein</fullName>
    </submittedName>
</protein>
<dbReference type="InterPro" id="IPR011051">
    <property type="entry name" value="RmlC_Cupin_sf"/>
</dbReference>
<dbReference type="InterPro" id="IPR010982">
    <property type="entry name" value="Lambda_DNA-bd_dom_sf"/>
</dbReference>
<evidence type="ECO:0000256" key="1">
    <source>
        <dbReference type="ARBA" id="ARBA00023125"/>
    </source>
</evidence>
<dbReference type="EMBL" id="JBHRTK010000001">
    <property type="protein sequence ID" value="MFC3204880.1"/>
    <property type="molecule type" value="Genomic_DNA"/>
</dbReference>
<reference evidence="4" key="1">
    <citation type="journal article" date="2019" name="Int. J. Syst. Evol. Microbiol.">
        <title>The Global Catalogue of Microorganisms (GCM) 10K type strain sequencing project: providing services to taxonomists for standard genome sequencing and annotation.</title>
        <authorList>
            <consortium name="The Broad Institute Genomics Platform"/>
            <consortium name="The Broad Institute Genome Sequencing Center for Infectious Disease"/>
            <person name="Wu L."/>
            <person name="Ma J."/>
        </authorList>
    </citation>
    <scope>NUCLEOTIDE SEQUENCE [LARGE SCALE GENOMIC DNA]</scope>
    <source>
        <strain evidence="4">KCTC 52165</strain>
    </source>
</reference>
<keyword evidence="4" id="KW-1185">Reference proteome</keyword>
<dbReference type="PANTHER" id="PTHR46797">
    <property type="entry name" value="HTH-TYPE TRANSCRIPTIONAL REGULATOR"/>
    <property type="match status" value="1"/>
</dbReference>
<dbReference type="PROSITE" id="PS50943">
    <property type="entry name" value="HTH_CROC1"/>
    <property type="match status" value="1"/>
</dbReference>
<dbReference type="SMART" id="SM00530">
    <property type="entry name" value="HTH_XRE"/>
    <property type="match status" value="1"/>
</dbReference>
<comment type="caution">
    <text evidence="3">The sequence shown here is derived from an EMBL/GenBank/DDBJ whole genome shotgun (WGS) entry which is preliminary data.</text>
</comment>
<keyword evidence="1" id="KW-0238">DNA-binding</keyword>
<name>A0ABV7K610_9HYPH</name>
<dbReference type="SUPFAM" id="SSF51182">
    <property type="entry name" value="RmlC-like cupins"/>
    <property type="match status" value="1"/>
</dbReference>
<proteinExistence type="predicted"/>
<dbReference type="CDD" id="cd00093">
    <property type="entry name" value="HTH_XRE"/>
    <property type="match status" value="1"/>
</dbReference>
<dbReference type="InterPro" id="IPR013096">
    <property type="entry name" value="Cupin_2"/>
</dbReference>
<evidence type="ECO:0000313" key="4">
    <source>
        <dbReference type="Proteomes" id="UP001595583"/>
    </source>
</evidence>
<dbReference type="CDD" id="cd02209">
    <property type="entry name" value="cupin_XRE_C"/>
    <property type="match status" value="1"/>
</dbReference>
<gene>
    <name evidence="3" type="ORF">ACFOHJ_01525</name>
</gene>
<dbReference type="InterPro" id="IPR001387">
    <property type="entry name" value="Cro/C1-type_HTH"/>
</dbReference>
<dbReference type="SUPFAM" id="SSF47413">
    <property type="entry name" value="lambda repressor-like DNA-binding domains"/>
    <property type="match status" value="1"/>
</dbReference>
<dbReference type="InterPro" id="IPR014710">
    <property type="entry name" value="RmlC-like_jellyroll"/>
</dbReference>
<dbReference type="RefSeq" id="WP_378217769.1">
    <property type="nucleotide sequence ID" value="NZ_JBHRTK010000001.1"/>
</dbReference>
<dbReference type="Proteomes" id="UP001595583">
    <property type="component" value="Unassembled WGS sequence"/>
</dbReference>
<evidence type="ECO:0000259" key="2">
    <source>
        <dbReference type="PROSITE" id="PS50943"/>
    </source>
</evidence>
<feature type="domain" description="HTH cro/C1-type" evidence="2">
    <location>
        <begin position="19"/>
        <end position="73"/>
    </location>
</feature>
<dbReference type="Pfam" id="PF07883">
    <property type="entry name" value="Cupin_2"/>
    <property type="match status" value="1"/>
</dbReference>
<dbReference type="Gene3D" id="1.10.260.40">
    <property type="entry name" value="lambda repressor-like DNA-binding domains"/>
    <property type="match status" value="1"/>
</dbReference>
<dbReference type="Gene3D" id="2.60.120.10">
    <property type="entry name" value="Jelly Rolls"/>
    <property type="match status" value="1"/>
</dbReference>
<accession>A0ABV7K610</accession>
<dbReference type="PANTHER" id="PTHR46797:SF19">
    <property type="entry name" value="BLL2473 PROTEIN"/>
    <property type="match status" value="1"/>
</dbReference>
<dbReference type="InterPro" id="IPR050807">
    <property type="entry name" value="TransReg_Diox_bact_type"/>
</dbReference>
<sequence>MLSETLTAGLKAYGIGAKIRELRQKKDLSLVQLGEHTGLSPGMLSKIERGQLFPTLPTLLRVAMVFGVGLEHFFIASADRPALAIVRKKDRVRLPDRPGDDAPSYFFESLDFPVSDRRMEAFYAEFEPRSEPPVPHSHAGAEVIFVMSGQLVLNIGDEDALLGDGDSIYFNSGFSHSYRRQGHARCSAIVVVSPDKR</sequence>